<dbReference type="EMBL" id="MZNU01000389">
    <property type="protein sequence ID" value="OWO98580.1"/>
    <property type="molecule type" value="Genomic_DNA"/>
</dbReference>
<dbReference type="PANTHER" id="PTHR46072">
    <property type="entry name" value="AMIDASE-RELATED-RELATED"/>
    <property type="match status" value="1"/>
</dbReference>
<keyword evidence="2" id="KW-0378">Hydrolase</keyword>
<evidence type="ECO:0000256" key="4">
    <source>
        <dbReference type="PIRSR" id="PIRSR001221-2"/>
    </source>
</evidence>
<dbReference type="AlphaFoldDB" id="A0A218YUF9"/>
<accession>A0A218YUF9</accession>
<evidence type="ECO:0000256" key="2">
    <source>
        <dbReference type="ARBA" id="ARBA00022801"/>
    </source>
</evidence>
<keyword evidence="7" id="KW-1185">Reference proteome</keyword>
<dbReference type="SUPFAM" id="SSF75304">
    <property type="entry name" value="Amidase signature (AS) enzymes"/>
    <property type="match status" value="1"/>
</dbReference>
<protein>
    <recommendedName>
        <fullName evidence="5">Amidase domain-containing protein</fullName>
    </recommendedName>
</protein>
<evidence type="ECO:0000256" key="1">
    <source>
        <dbReference type="ARBA" id="ARBA00009199"/>
    </source>
</evidence>
<dbReference type="Proteomes" id="UP000242519">
    <property type="component" value="Unassembled WGS sequence"/>
</dbReference>
<dbReference type="STRING" id="503106.A0A218YUF9"/>
<evidence type="ECO:0000259" key="5">
    <source>
        <dbReference type="Pfam" id="PF01425"/>
    </source>
</evidence>
<comment type="caution">
    <text evidence="6">The sequence shown here is derived from an EMBL/GenBank/DDBJ whole genome shotgun (WGS) entry which is preliminary data.</text>
</comment>
<gene>
    <name evidence="6" type="ORF">B2J93_2898</name>
</gene>
<dbReference type="GO" id="GO:0016787">
    <property type="term" value="F:hydrolase activity"/>
    <property type="evidence" value="ECO:0007669"/>
    <property type="project" value="UniProtKB-KW"/>
</dbReference>
<evidence type="ECO:0000313" key="6">
    <source>
        <dbReference type="EMBL" id="OWO98580.1"/>
    </source>
</evidence>
<feature type="active site" description="Charge relay system" evidence="3">
    <location>
        <position position="216"/>
    </location>
</feature>
<dbReference type="InterPro" id="IPR036928">
    <property type="entry name" value="AS_sf"/>
</dbReference>
<feature type="binding site" evidence="4">
    <location>
        <position position="190"/>
    </location>
    <ligand>
        <name>substrate</name>
    </ligand>
</feature>
<feature type="active site" description="Acyl-ester intermediate" evidence="3">
    <location>
        <position position="240"/>
    </location>
</feature>
<feature type="active site" description="Charge relay system" evidence="3">
    <location>
        <position position="140"/>
    </location>
</feature>
<dbReference type="OrthoDB" id="6428749at2759"/>
<dbReference type="InParanoid" id="A0A218YUF9"/>
<dbReference type="InterPro" id="IPR023631">
    <property type="entry name" value="Amidase_dom"/>
</dbReference>
<proteinExistence type="inferred from homology"/>
<evidence type="ECO:0000313" key="7">
    <source>
        <dbReference type="Proteomes" id="UP000242519"/>
    </source>
</evidence>
<dbReference type="PIRSF" id="PIRSF001221">
    <property type="entry name" value="Amidase_fungi"/>
    <property type="match status" value="1"/>
</dbReference>
<feature type="domain" description="Amidase" evidence="5">
    <location>
        <begin position="85"/>
        <end position="536"/>
    </location>
</feature>
<name>A0A218YUF9_9HELO</name>
<sequence length="556" mass="60445">MWSPKPSWQSLARAHREAAASRIPSDWRLPLEVTDPVSQASGQSVMAIPSTCGLLTPEQIDITENYSAVTLLKHLASGRFTSVTVTTAFCKRAAIAQQLVSCLTEIFFEEALERAKYCDDYLAREGKTLGPFHGLPISLKDSFNIKGQKSTIGYTSFISNPPATSNSPLVTILLSLGCVLYVKTNVPQTMMTADSHNNIFGRVLNPRNTALTAGGSSGGEGALSALRGSILGVGTDIAGSIRIPAFCNGVVGFKPSTRRIPYSGQTSPGRAGNFGILESAGPICRDVADAELFMRSVLSYDCWKLDADVLPLPWRQIRVPAEGEEERILRIGLLLEDPRFPLHPPMQRVLQTVVSILEKAGHVVVSLSPLLPETLSADALHTAMRVFSSDPNHTAIRNIKVSHEPLIPSIATTITPEMAEYAPTLDSVFEQNVRMKGIKDTVRDVWVKEDLDAVVMPVFQGMTPGHDKFGGPSYTVLANLLDYPACAIPFGKAEKEVDEGFVRDVTYVPPYDADAVEGVLGGFQVMGRNLKDEETLEVTRIVFELLKKAEGLIDHN</sequence>
<organism evidence="6 7">
    <name type="scientific">Diplocarpon coronariae</name>
    <dbReference type="NCBI Taxonomy" id="2795749"/>
    <lineage>
        <taxon>Eukaryota</taxon>
        <taxon>Fungi</taxon>
        <taxon>Dikarya</taxon>
        <taxon>Ascomycota</taxon>
        <taxon>Pezizomycotina</taxon>
        <taxon>Leotiomycetes</taxon>
        <taxon>Helotiales</taxon>
        <taxon>Drepanopezizaceae</taxon>
        <taxon>Diplocarpon</taxon>
    </lineage>
</organism>
<dbReference type="PANTHER" id="PTHR46072:SF5">
    <property type="entry name" value="GENERAL AMIDASE-C"/>
    <property type="match status" value="1"/>
</dbReference>
<evidence type="ECO:0000256" key="3">
    <source>
        <dbReference type="PIRSR" id="PIRSR001221-1"/>
    </source>
</evidence>
<dbReference type="Gene3D" id="3.90.1300.10">
    <property type="entry name" value="Amidase signature (AS) domain"/>
    <property type="match status" value="1"/>
</dbReference>
<feature type="binding site" evidence="4">
    <location>
        <position position="216"/>
    </location>
    <ligand>
        <name>substrate</name>
    </ligand>
</feature>
<feature type="binding site" evidence="4">
    <location>
        <begin position="237"/>
        <end position="240"/>
    </location>
    <ligand>
        <name>substrate</name>
    </ligand>
</feature>
<reference evidence="6 7" key="1">
    <citation type="submission" date="2017-04" db="EMBL/GenBank/DDBJ databases">
        <title>Draft genome sequence of Marssonina coronaria NL1: causal agent of apple blotch.</title>
        <authorList>
            <person name="Cheng Q."/>
        </authorList>
    </citation>
    <scope>NUCLEOTIDE SEQUENCE [LARGE SCALE GENOMIC DNA]</scope>
    <source>
        <strain evidence="6 7">NL1</strain>
    </source>
</reference>
<comment type="similarity">
    <text evidence="1">Belongs to the amidase family.</text>
</comment>
<dbReference type="Pfam" id="PF01425">
    <property type="entry name" value="Amidase"/>
    <property type="match status" value="1"/>
</dbReference>